<evidence type="ECO:0000259" key="1">
    <source>
        <dbReference type="Pfam" id="PF05117"/>
    </source>
</evidence>
<accession>A0ABQ4N9I8</accession>
<evidence type="ECO:0000313" key="3">
    <source>
        <dbReference type="EMBL" id="GIQ64851.1"/>
    </source>
</evidence>
<sequence length="284" mass="32884">MTEDWGFFERRTDTELMRILINCEWRTDAPLDRLPELLSVTVNLYSVGKSRAARQDAVARLTRLEAELEQALTDAVYIGRINTPSRLEYYYYGREGTGGLPQLREVLGRYPDLRIQAYSKLDSDWSFYRYLLPNDLEELLIHNAQMVYALVHKGDKIEKPRNVYHWLLFKDSGNRDHIGQKLKRLGYRIEEMKPDETKLGETKPGFPYPLVISRYEDVKLETINGRVQELYSLLRGSGGIYDGWGSVMKHTALQRLRIGGKRLFDALLSVFRKDTAGSGSVKRQ</sequence>
<protein>
    <submittedName>
        <fullName evidence="3">Uncharacterized protein</fullName>
    </submittedName>
</protein>
<dbReference type="SUPFAM" id="SSF89946">
    <property type="entry name" value="Hypothetical protein VC0424"/>
    <property type="match status" value="1"/>
</dbReference>
<comment type="caution">
    <text evidence="3">The sequence shown here is derived from an EMBL/GenBank/DDBJ whole genome shotgun (WGS) entry which is preliminary data.</text>
</comment>
<reference evidence="3 4" key="1">
    <citation type="submission" date="2021-04" db="EMBL/GenBank/DDBJ databases">
        <title>Draft genome sequence of Paenibacillus cisolokensis, LC2-13A.</title>
        <authorList>
            <person name="Uke A."/>
            <person name="Chhe C."/>
            <person name="Baramee S."/>
            <person name="Kosugi A."/>
        </authorList>
    </citation>
    <scope>NUCLEOTIDE SEQUENCE [LARGE SCALE GENOMIC DNA]</scope>
    <source>
        <strain evidence="3 4">LC2-13A</strain>
    </source>
</reference>
<feature type="domain" description="Regulator of ribonuclease activity B" evidence="2">
    <location>
        <begin position="141"/>
        <end position="245"/>
    </location>
</feature>
<gene>
    <name evidence="3" type="ORF">PACILC2_34190</name>
</gene>
<dbReference type="InterPro" id="IPR036701">
    <property type="entry name" value="RraB-like_sf"/>
</dbReference>
<dbReference type="Proteomes" id="UP000680304">
    <property type="component" value="Unassembled WGS sequence"/>
</dbReference>
<dbReference type="InterPro" id="IPR016097">
    <property type="entry name" value="DUF695"/>
</dbReference>
<dbReference type="InterPro" id="IPR009671">
    <property type="entry name" value="RraB_dom"/>
</dbReference>
<dbReference type="EMBL" id="BOVJ01000109">
    <property type="protein sequence ID" value="GIQ64851.1"/>
    <property type="molecule type" value="Genomic_DNA"/>
</dbReference>
<organism evidence="3 4">
    <name type="scientific">Paenibacillus cisolokensis</name>
    <dbReference type="NCBI Taxonomy" id="1658519"/>
    <lineage>
        <taxon>Bacteria</taxon>
        <taxon>Bacillati</taxon>
        <taxon>Bacillota</taxon>
        <taxon>Bacilli</taxon>
        <taxon>Bacillales</taxon>
        <taxon>Paenibacillaceae</taxon>
        <taxon>Paenibacillus</taxon>
    </lineage>
</organism>
<feature type="domain" description="DUF695" evidence="1">
    <location>
        <begin position="3"/>
        <end position="129"/>
    </location>
</feature>
<dbReference type="RefSeq" id="WP_213529360.1">
    <property type="nucleotide sequence ID" value="NZ_BOVJ01000109.1"/>
</dbReference>
<name>A0ABQ4N9I8_9BACL</name>
<evidence type="ECO:0000259" key="2">
    <source>
        <dbReference type="Pfam" id="PF06877"/>
    </source>
</evidence>
<proteinExistence type="predicted"/>
<keyword evidence="4" id="KW-1185">Reference proteome</keyword>
<evidence type="ECO:0000313" key="4">
    <source>
        <dbReference type="Proteomes" id="UP000680304"/>
    </source>
</evidence>
<dbReference type="Gene3D" id="3.30.70.970">
    <property type="entry name" value="RraB-like"/>
    <property type="match status" value="1"/>
</dbReference>
<dbReference type="Pfam" id="PF06877">
    <property type="entry name" value="RraB"/>
    <property type="match status" value="1"/>
</dbReference>
<dbReference type="Pfam" id="PF05117">
    <property type="entry name" value="DUF695"/>
    <property type="match status" value="1"/>
</dbReference>